<dbReference type="AlphaFoldDB" id="A0A4Y2S459"/>
<gene>
    <name evidence="1" type="ORF">AVEN_139109_1</name>
    <name evidence="2" type="ORF">AVEN_175125_1</name>
</gene>
<protein>
    <submittedName>
        <fullName evidence="1">Uncharacterized protein</fullName>
    </submittedName>
</protein>
<reference evidence="1 3" key="1">
    <citation type="journal article" date="2019" name="Sci. Rep.">
        <title>Orb-weaving spider Araneus ventricosus genome elucidates the spidroin gene catalogue.</title>
        <authorList>
            <person name="Kono N."/>
            <person name="Nakamura H."/>
            <person name="Ohtoshi R."/>
            <person name="Moran D.A.P."/>
            <person name="Shinohara A."/>
            <person name="Yoshida Y."/>
            <person name="Fujiwara M."/>
            <person name="Mori M."/>
            <person name="Tomita M."/>
            <person name="Arakawa K."/>
        </authorList>
    </citation>
    <scope>NUCLEOTIDE SEQUENCE [LARGE SCALE GENOMIC DNA]</scope>
</reference>
<evidence type="ECO:0000313" key="1">
    <source>
        <dbReference type="EMBL" id="GBN82703.1"/>
    </source>
</evidence>
<proteinExistence type="predicted"/>
<organism evidence="1 3">
    <name type="scientific">Araneus ventricosus</name>
    <name type="common">Orbweaver spider</name>
    <name type="synonym">Epeira ventricosa</name>
    <dbReference type="NCBI Taxonomy" id="182803"/>
    <lineage>
        <taxon>Eukaryota</taxon>
        <taxon>Metazoa</taxon>
        <taxon>Ecdysozoa</taxon>
        <taxon>Arthropoda</taxon>
        <taxon>Chelicerata</taxon>
        <taxon>Arachnida</taxon>
        <taxon>Araneae</taxon>
        <taxon>Araneomorphae</taxon>
        <taxon>Entelegynae</taxon>
        <taxon>Araneoidea</taxon>
        <taxon>Araneidae</taxon>
        <taxon>Araneus</taxon>
    </lineage>
</organism>
<comment type="caution">
    <text evidence="1">The sequence shown here is derived from an EMBL/GenBank/DDBJ whole genome shotgun (WGS) entry which is preliminary data.</text>
</comment>
<evidence type="ECO:0000313" key="3">
    <source>
        <dbReference type="Proteomes" id="UP000499080"/>
    </source>
</evidence>
<dbReference type="EMBL" id="BGPR01019722">
    <property type="protein sequence ID" value="GBN82750.1"/>
    <property type="molecule type" value="Genomic_DNA"/>
</dbReference>
<dbReference type="EMBL" id="BGPR01019709">
    <property type="protein sequence ID" value="GBN82703.1"/>
    <property type="molecule type" value="Genomic_DNA"/>
</dbReference>
<name>A0A4Y2S459_ARAVE</name>
<dbReference type="Proteomes" id="UP000499080">
    <property type="component" value="Unassembled WGS sequence"/>
</dbReference>
<sequence length="114" mass="13103">MKQYECYFGTGLVILNHGQITTKLAPYPPNFHTTPVGVCWTLNLRFYVHQAHLSWNWDSNQEPLYLKVKTLASTHCSPYFDSESQFSFMMSCMVLHATRALGKPCEYGFGHTHP</sequence>
<accession>A0A4Y2S459</accession>
<evidence type="ECO:0000313" key="2">
    <source>
        <dbReference type="EMBL" id="GBN82750.1"/>
    </source>
</evidence>
<keyword evidence="3" id="KW-1185">Reference proteome</keyword>